<dbReference type="Gene3D" id="3.10.20.90">
    <property type="entry name" value="Phosphatidylinositol 3-kinase Catalytic Subunit, Chain A, domain 1"/>
    <property type="match status" value="2"/>
</dbReference>
<feature type="domain" description="RBD" evidence="8">
    <location>
        <begin position="1129"/>
        <end position="1199"/>
    </location>
</feature>
<dbReference type="PROSITE" id="PS50106">
    <property type="entry name" value="PDZ"/>
    <property type="match status" value="1"/>
</dbReference>
<dbReference type="Pfam" id="PF00615">
    <property type="entry name" value="RGS"/>
    <property type="match status" value="1"/>
</dbReference>
<feature type="compositionally biased region" description="Low complexity" evidence="5">
    <location>
        <begin position="17"/>
        <end position="39"/>
    </location>
</feature>
<dbReference type="InterPro" id="IPR024066">
    <property type="entry name" value="RGS_subdom1/3"/>
</dbReference>
<dbReference type="InterPro" id="IPR006020">
    <property type="entry name" value="PTB/PI_dom"/>
</dbReference>
<dbReference type="CDD" id="cd13162">
    <property type="entry name" value="PTB_RGS12"/>
    <property type="match status" value="1"/>
</dbReference>
<keyword evidence="2" id="KW-0343">GTPase activation</keyword>
<dbReference type="GeneID" id="111595911"/>
<evidence type="ECO:0000313" key="11">
    <source>
        <dbReference type="RefSeq" id="XP_023165624.2"/>
    </source>
</evidence>
<evidence type="ECO:0000259" key="8">
    <source>
        <dbReference type="PROSITE" id="PS50898"/>
    </source>
</evidence>
<name>A0A6J1LIQ1_DROHY</name>
<dbReference type="InterPro" id="IPR036034">
    <property type="entry name" value="PDZ_sf"/>
</dbReference>
<dbReference type="PRINTS" id="PR01301">
    <property type="entry name" value="RGSPROTEIN"/>
</dbReference>
<feature type="region of interest" description="Disordered" evidence="5">
    <location>
        <begin position="17"/>
        <end position="53"/>
    </location>
</feature>
<dbReference type="GO" id="GO:0005096">
    <property type="term" value="F:GTPase activator activity"/>
    <property type="evidence" value="ECO:0007669"/>
    <property type="project" value="UniProtKB-KW"/>
</dbReference>
<feature type="domain" description="PDZ" evidence="6">
    <location>
        <begin position="53"/>
        <end position="130"/>
    </location>
</feature>
<accession>A0A6J1LIQ1</accession>
<feature type="region of interest" description="Disordered" evidence="5">
    <location>
        <begin position="962"/>
        <end position="993"/>
    </location>
</feature>
<dbReference type="SUPFAM" id="SSF54236">
    <property type="entry name" value="Ubiquitin-like"/>
    <property type="match status" value="2"/>
</dbReference>
<feature type="region of interest" description="Disordered" evidence="5">
    <location>
        <begin position="1401"/>
        <end position="1429"/>
    </location>
</feature>
<keyword evidence="3" id="KW-0963">Cytoplasm</keyword>
<proteinExistence type="predicted"/>
<dbReference type="RefSeq" id="XP_023165623.2">
    <property type="nucleotide sequence ID" value="XM_023309855.2"/>
</dbReference>
<keyword evidence="4" id="KW-0677">Repeat</keyword>
<dbReference type="Gene3D" id="2.30.42.10">
    <property type="match status" value="1"/>
</dbReference>
<dbReference type="Pfam" id="PF00595">
    <property type="entry name" value="PDZ"/>
    <property type="match status" value="1"/>
</dbReference>
<dbReference type="KEGG" id="dhe:111595911"/>
<feature type="domain" description="RBD" evidence="8">
    <location>
        <begin position="1058"/>
        <end position="1128"/>
    </location>
</feature>
<keyword evidence="9" id="KW-1185">Reference proteome</keyword>
<dbReference type="InterPro" id="IPR001478">
    <property type="entry name" value="PDZ"/>
</dbReference>
<evidence type="ECO:0000259" key="6">
    <source>
        <dbReference type="PROSITE" id="PS50106"/>
    </source>
</evidence>
<dbReference type="InterPro" id="IPR003116">
    <property type="entry name" value="RBD_dom"/>
</dbReference>
<dbReference type="InterPro" id="IPR029071">
    <property type="entry name" value="Ubiquitin-like_domsf"/>
</dbReference>
<feature type="compositionally biased region" description="Polar residues" evidence="5">
    <location>
        <begin position="1256"/>
        <end position="1278"/>
    </location>
</feature>
<evidence type="ECO:0000256" key="3">
    <source>
        <dbReference type="ARBA" id="ARBA00022490"/>
    </source>
</evidence>
<comment type="subcellular location">
    <subcellularLocation>
        <location evidence="1">Cytoplasm</location>
    </subcellularLocation>
</comment>
<dbReference type="PROSITE" id="PS50877">
    <property type="entry name" value="GOLOCO"/>
    <property type="match status" value="1"/>
</dbReference>
<dbReference type="SMART" id="SM00462">
    <property type="entry name" value="PTB"/>
    <property type="match status" value="1"/>
</dbReference>
<feature type="region of interest" description="Disordered" evidence="5">
    <location>
        <begin position="1203"/>
        <end position="1226"/>
    </location>
</feature>
<dbReference type="SMART" id="SM00390">
    <property type="entry name" value="GoLoco"/>
    <property type="match status" value="1"/>
</dbReference>
<dbReference type="FunFam" id="1.10.167.10:FF:000001">
    <property type="entry name" value="Putative regulator of g-protein signaling 12"/>
    <property type="match status" value="1"/>
</dbReference>
<dbReference type="CDD" id="cd17067">
    <property type="entry name" value="RBD2_RGS12_like"/>
    <property type="match status" value="1"/>
</dbReference>
<evidence type="ECO:0000313" key="9">
    <source>
        <dbReference type="Proteomes" id="UP000504633"/>
    </source>
</evidence>
<feature type="region of interest" description="Disordered" evidence="5">
    <location>
        <begin position="421"/>
        <end position="459"/>
    </location>
</feature>
<evidence type="ECO:0000256" key="4">
    <source>
        <dbReference type="ARBA" id="ARBA00022737"/>
    </source>
</evidence>
<dbReference type="CDD" id="cd01817">
    <property type="entry name" value="RBD1_RGS12_like"/>
    <property type="match status" value="1"/>
</dbReference>
<feature type="compositionally biased region" description="Polar residues" evidence="5">
    <location>
        <begin position="443"/>
        <end position="459"/>
    </location>
</feature>
<dbReference type="SUPFAM" id="SSF50729">
    <property type="entry name" value="PH domain-like"/>
    <property type="match status" value="1"/>
</dbReference>
<dbReference type="GO" id="GO:0009653">
    <property type="term" value="P:anatomical structure morphogenesis"/>
    <property type="evidence" value="ECO:0007669"/>
    <property type="project" value="UniProtKB-ARBA"/>
</dbReference>
<dbReference type="PANTHER" id="PTHR45945:SF3">
    <property type="entry name" value="REGULATOR OF G-PROTEIN SIGNALING LOCO"/>
    <property type="match status" value="1"/>
</dbReference>
<dbReference type="GO" id="GO:0005634">
    <property type="term" value="C:nucleus"/>
    <property type="evidence" value="ECO:0007669"/>
    <property type="project" value="TreeGrafter"/>
</dbReference>
<dbReference type="InterPro" id="IPR003109">
    <property type="entry name" value="GoLoco_motif"/>
</dbReference>
<dbReference type="InterPro" id="IPR044926">
    <property type="entry name" value="RGS_subdomain_2"/>
</dbReference>
<evidence type="ECO:0000256" key="1">
    <source>
        <dbReference type="ARBA" id="ARBA00004496"/>
    </source>
</evidence>
<dbReference type="SMART" id="SM00315">
    <property type="entry name" value="RGS"/>
    <property type="match status" value="1"/>
</dbReference>
<dbReference type="RefSeq" id="XP_023165624.2">
    <property type="nucleotide sequence ID" value="XM_023309856.2"/>
</dbReference>
<gene>
    <name evidence="10 11" type="primary">LOC111595911</name>
</gene>
<dbReference type="InterPro" id="IPR016137">
    <property type="entry name" value="RGS"/>
</dbReference>
<evidence type="ECO:0000256" key="2">
    <source>
        <dbReference type="ARBA" id="ARBA00022468"/>
    </source>
</evidence>
<feature type="compositionally biased region" description="Polar residues" evidence="5">
    <location>
        <begin position="1401"/>
        <end position="1412"/>
    </location>
</feature>
<dbReference type="GO" id="GO:0005737">
    <property type="term" value="C:cytoplasm"/>
    <property type="evidence" value="ECO:0007669"/>
    <property type="project" value="UniProtKB-SubCell"/>
</dbReference>
<dbReference type="PROSITE" id="PS50132">
    <property type="entry name" value="RGS"/>
    <property type="match status" value="1"/>
</dbReference>
<dbReference type="SUPFAM" id="SSF48097">
    <property type="entry name" value="Regulator of G-protein signaling, RGS"/>
    <property type="match status" value="1"/>
</dbReference>
<dbReference type="SUPFAM" id="SSF50156">
    <property type="entry name" value="PDZ domain-like"/>
    <property type="match status" value="1"/>
</dbReference>
<dbReference type="Gene3D" id="2.30.29.30">
    <property type="entry name" value="Pleckstrin-homology domain (PH domain)/Phosphotyrosine-binding domain (PTB)"/>
    <property type="match status" value="1"/>
</dbReference>
<dbReference type="GO" id="GO:0048699">
    <property type="term" value="P:generation of neurons"/>
    <property type="evidence" value="ECO:0007669"/>
    <property type="project" value="UniProtKB-ARBA"/>
</dbReference>
<feature type="compositionally biased region" description="Low complexity" evidence="5">
    <location>
        <begin position="1208"/>
        <end position="1226"/>
    </location>
</feature>
<dbReference type="OMA" id="HKSEWSK"/>
<dbReference type="InterPro" id="IPR046995">
    <property type="entry name" value="RGS10/12/14-like"/>
</dbReference>
<feature type="domain" description="RGS" evidence="7">
    <location>
        <begin position="814"/>
        <end position="930"/>
    </location>
</feature>
<dbReference type="Gene3D" id="1.10.167.10">
    <property type="entry name" value="Regulator of G-protein Signalling 4, domain 2"/>
    <property type="match status" value="1"/>
</dbReference>
<dbReference type="InterPro" id="IPR011993">
    <property type="entry name" value="PH-like_dom_sf"/>
</dbReference>
<dbReference type="GO" id="GO:0005886">
    <property type="term" value="C:plasma membrane"/>
    <property type="evidence" value="ECO:0007669"/>
    <property type="project" value="TreeGrafter"/>
</dbReference>
<feature type="region of interest" description="Disordered" evidence="5">
    <location>
        <begin position="605"/>
        <end position="624"/>
    </location>
</feature>
<dbReference type="CDD" id="cd08706">
    <property type="entry name" value="RGS_R12-like"/>
    <property type="match status" value="1"/>
</dbReference>
<dbReference type="Pfam" id="PF02196">
    <property type="entry name" value="RBD"/>
    <property type="match status" value="1"/>
</dbReference>
<evidence type="ECO:0000259" key="7">
    <source>
        <dbReference type="PROSITE" id="PS50132"/>
    </source>
</evidence>
<feature type="compositionally biased region" description="Basic residues" evidence="5">
    <location>
        <begin position="974"/>
        <end position="986"/>
    </location>
</feature>
<dbReference type="SMART" id="SM00455">
    <property type="entry name" value="RBD"/>
    <property type="match status" value="2"/>
</dbReference>
<dbReference type="Gene3D" id="1.10.196.10">
    <property type="match status" value="1"/>
</dbReference>
<protein>
    <submittedName>
        <fullName evidence="10 11">Regulator of G-protein signaling loco isoform X1</fullName>
    </submittedName>
</protein>
<dbReference type="CDD" id="cd06710">
    <property type="entry name" value="PDZ_RGS12-like"/>
    <property type="match status" value="1"/>
</dbReference>
<dbReference type="GO" id="GO:0008277">
    <property type="term" value="P:regulation of G protein-coupled receptor signaling pathway"/>
    <property type="evidence" value="ECO:0007669"/>
    <property type="project" value="TreeGrafter"/>
</dbReference>
<dbReference type="PANTHER" id="PTHR45945">
    <property type="entry name" value="REGULATOR OF G-PROTEIN SIGNALING LOCO"/>
    <property type="match status" value="1"/>
</dbReference>
<dbReference type="PROSITE" id="PS50898">
    <property type="entry name" value="RBD"/>
    <property type="match status" value="2"/>
</dbReference>
<dbReference type="OrthoDB" id="196547at2759"/>
<reference evidence="10 11" key="1">
    <citation type="submission" date="2025-04" db="UniProtKB">
        <authorList>
            <consortium name="RefSeq"/>
        </authorList>
    </citation>
    <scope>IDENTIFICATION</scope>
    <source>
        <strain evidence="10 11">15085-1641.00</strain>
        <tissue evidence="10 11">Whole body</tissue>
    </source>
</reference>
<sequence>MHHHHPPLPIMSAANAAVPTAAATSSQPQQQQPQPQQPQQRRRKKRPNYGTRTVEVRRGYNGFGFTISGQQPCRLSCIISNSPAEQAGLRAGDFLISVNGLNVSKLPHETVVQLIGNSFGSIRMQIAENYFSDSSDEENANATLLIQRSARGQMLAASLGPGVRNKPRFLHHKSKMHRLRNSPQKKPPESVEAAAAVVLPALPDHATLRPVLEDAPLAHLGKVADVANVSAMVRAVGSAALEYRVIVGYLGTIEMPKQISHSSKLQTVRSCIRKLRQEKRQPTIVLMSITPDSLRLQSASGGTLATYASARLNYVSSSSESENRFFGLVTSAVHNMQIDEEYELEDKPNASGGHISISHSCHVFVIDTKLIEHGQHVARAHEYRLQCTRDPISNLCLEFPNNSEYVVNLIRSMYTMRILPPASRSQQPPDYEAGAPAGAAHSPQPSNHSEISTTTSNSDSGIGFNNDCTNISDRILVVDFAGAPAAAVLGLAPMAPAAARPQGIVGVPDNRLTVRAMPDPDPKSPSASCSLRRPNLLASFNLIKSPATNLTATRSCDDVLNLLVDDQPVLAAVASMDDISLHSTAASQDEPHMFVHPACVPRKMRRSMQPPPTASEPTPSKLSAQVFGKPRSRQSLGFEAIDSIQSPGLNCPDQPMDTWSSLQNIHKLTQANPITGLPSSSSTHCLLEATNSEPDLGNRALPSNASPFRRAWGQSSFRTTRTDTVAKVGGSGNSPAVRRSASMNASDNDVYIKTLMLDELKPAKQSQQLGLFQVPQILTTPAPPSSVTVKAGGGESTLELAPQEQNGPSSWGTSFERMLQDAAGMQTFAEFLKKEFSAENIYFWTACERYRCMESESERVALAREIFSKHLSNSSSDPVNVDSQARNLSEEKLTSGATDIFAAAQKQIFNLMKFDSYQRFIRSDLYKSCVDAEQKQQTLPFTGADLDELLKTNFHVVASPKLKKSASNAEDRRRKSLLPWHRKTRSKSRDRSEIMGDLQQSLMPPPQAPGVTTIGAPAPLLTLLSGGSVSDLHSSRSSLSSFDANQAGQGASADNVCSLCRVILTDGATTIVQTRPGETVAQLVERLLEKRNLVYPHYDVVIQGSNKSIDTQQSSKLLAGKEVLIERRVAFKLDLPDPKVISVKSKPKKQLHEVIRPILNKYNYRMESVQVLLRDTQAPLDLMQPVTVADGQRLQIALIQPDFQQGGSSMPPKLSKPMKPLPTLTTDSAQGQLDELTNKVFNELLQSKADAAAGPTQKSSDLCSMKSNEAPSESSSTLFERMRRQQRDNSNIPGSKLPKLKKKSTSSQHSEEAAAVATTLPNADPKKPIIAKLKAGVKLQSTERVAEHQDELLEGLKRAQLARLEDQRGTEINFDLPDFLKNKENLNAAASKLRKVRANLSPVNKASSSGTDAPQPAPRLSITRSQQSPMKVDLEVEADLPALASATAASIEQQDLQEFTKAPPPLPPKPKVLPIKPSNWGVANTPPNGNYSNKFSPAKHTSALTPTSTTATTSPAGTATALSFATKLPMDLARKSLEQASARCAYLDEPSSSFV</sequence>
<dbReference type="SMART" id="SM00228">
    <property type="entry name" value="PDZ"/>
    <property type="match status" value="1"/>
</dbReference>
<dbReference type="InterPro" id="IPR036305">
    <property type="entry name" value="RGS_sf"/>
</dbReference>
<dbReference type="Proteomes" id="UP000504633">
    <property type="component" value="Unplaced"/>
</dbReference>
<organism evidence="9 10">
    <name type="scientific">Drosophila hydei</name>
    <name type="common">Fruit fly</name>
    <dbReference type="NCBI Taxonomy" id="7224"/>
    <lineage>
        <taxon>Eukaryota</taxon>
        <taxon>Metazoa</taxon>
        <taxon>Ecdysozoa</taxon>
        <taxon>Arthropoda</taxon>
        <taxon>Hexapoda</taxon>
        <taxon>Insecta</taxon>
        <taxon>Pterygota</taxon>
        <taxon>Neoptera</taxon>
        <taxon>Endopterygota</taxon>
        <taxon>Diptera</taxon>
        <taxon>Brachycera</taxon>
        <taxon>Muscomorpha</taxon>
        <taxon>Ephydroidea</taxon>
        <taxon>Drosophilidae</taxon>
        <taxon>Drosophila</taxon>
    </lineage>
</organism>
<evidence type="ECO:0000256" key="5">
    <source>
        <dbReference type="SAM" id="MobiDB-lite"/>
    </source>
</evidence>
<evidence type="ECO:0000313" key="10">
    <source>
        <dbReference type="RefSeq" id="XP_023165623.2"/>
    </source>
</evidence>
<feature type="region of interest" description="Disordered" evidence="5">
    <location>
        <begin position="1250"/>
        <end position="1320"/>
    </location>
</feature>
<dbReference type="GO" id="GO:0007165">
    <property type="term" value="P:signal transduction"/>
    <property type="evidence" value="ECO:0007669"/>
    <property type="project" value="InterPro"/>
</dbReference>